<dbReference type="InterPro" id="IPR036100">
    <property type="entry name" value="QueA_sf"/>
</dbReference>
<keyword evidence="5" id="KW-0413">Isomerase</keyword>
<name>A0A1Y5XEV3_KIBAR</name>
<protein>
    <submittedName>
        <fullName evidence="5">S-adenosylmethionine:tRNA ribosyltransferase-isomerase</fullName>
    </submittedName>
</protein>
<keyword evidence="1" id="KW-0963">Cytoplasm</keyword>
<evidence type="ECO:0000313" key="6">
    <source>
        <dbReference type="Proteomes" id="UP000192674"/>
    </source>
</evidence>
<dbReference type="RefSeq" id="WP_084425777.1">
    <property type="nucleotide sequence ID" value="NZ_FWXV01000002.1"/>
</dbReference>
<dbReference type="InterPro" id="IPR003699">
    <property type="entry name" value="QueA"/>
</dbReference>
<dbReference type="PANTHER" id="PTHR30307">
    <property type="entry name" value="S-ADENOSYLMETHIONINE:TRNA RIBOSYLTRANSFERASE-ISOMERASE"/>
    <property type="match status" value="1"/>
</dbReference>
<dbReference type="OrthoDB" id="9783887at2"/>
<evidence type="ECO:0000256" key="2">
    <source>
        <dbReference type="ARBA" id="ARBA00022679"/>
    </source>
</evidence>
<sequence>MMISAVEPPEAHGVPRDGVRMLVASPSGVKHAHFNDLAQFLRPGDLVVVNTSGTMPAAVDGELTVHFSTWLDDGSWVVELRPEGTEGHVGQRVSLPEGYLELVEPYVPGRLWRARVSVDVPSLLARFGRPIKYSYVPQQWPLADYQTVFARESGSAEMPSAGRPFSPELVTSLVSAGVLIAPITLHTGVSSIEEGKPPLPERFHVPALTARLVSMTRAAGGRVIAVGTTVTRALESAPHGGQGWTDLVLGPSRPATVVNGLITGWHAPGASHLQLLQAVAGRELVDAAYEAAAREGYLWHEFGDSCLLLPA</sequence>
<evidence type="ECO:0000313" key="5">
    <source>
        <dbReference type="EMBL" id="SMC85233.1"/>
    </source>
</evidence>
<dbReference type="InterPro" id="IPR042118">
    <property type="entry name" value="QueA_dom1"/>
</dbReference>
<keyword evidence="3" id="KW-0949">S-adenosyl-L-methionine</keyword>
<keyword evidence="6" id="KW-1185">Reference proteome</keyword>
<gene>
    <name evidence="5" type="ORF">SAMN05661093_02062</name>
</gene>
<dbReference type="SUPFAM" id="SSF111337">
    <property type="entry name" value="QueA-like"/>
    <property type="match status" value="1"/>
</dbReference>
<dbReference type="GO" id="GO:0051075">
    <property type="term" value="F:S-adenosylmethionine:tRNA ribosyltransferase-isomerase activity"/>
    <property type="evidence" value="ECO:0007669"/>
    <property type="project" value="TreeGrafter"/>
</dbReference>
<dbReference type="AlphaFoldDB" id="A0A1Y5XEV3"/>
<reference evidence="5 6" key="1">
    <citation type="submission" date="2017-04" db="EMBL/GenBank/DDBJ databases">
        <authorList>
            <person name="Afonso C.L."/>
            <person name="Miller P.J."/>
            <person name="Scott M.A."/>
            <person name="Spackman E."/>
            <person name="Goraichik I."/>
            <person name="Dimitrov K.M."/>
            <person name="Suarez D.L."/>
            <person name="Swayne D.E."/>
        </authorList>
    </citation>
    <scope>NUCLEOTIDE SEQUENCE [LARGE SCALE GENOMIC DNA]</scope>
    <source>
        <strain evidence="5 6">DSM 43828</strain>
    </source>
</reference>
<dbReference type="GO" id="GO:0008616">
    <property type="term" value="P:tRNA queuosine(34) biosynthetic process"/>
    <property type="evidence" value="ECO:0007669"/>
    <property type="project" value="UniProtKB-KW"/>
</dbReference>
<dbReference type="PANTHER" id="PTHR30307:SF0">
    <property type="entry name" value="S-ADENOSYLMETHIONINE:TRNA RIBOSYLTRANSFERASE-ISOMERASE"/>
    <property type="match status" value="1"/>
</dbReference>
<dbReference type="Pfam" id="PF02547">
    <property type="entry name" value="Queuosine_synth"/>
    <property type="match status" value="1"/>
</dbReference>
<dbReference type="EMBL" id="FWXV01000002">
    <property type="protein sequence ID" value="SMC85233.1"/>
    <property type="molecule type" value="Genomic_DNA"/>
</dbReference>
<evidence type="ECO:0000256" key="4">
    <source>
        <dbReference type="ARBA" id="ARBA00022785"/>
    </source>
</evidence>
<evidence type="ECO:0000256" key="1">
    <source>
        <dbReference type="ARBA" id="ARBA00022490"/>
    </source>
</evidence>
<organism evidence="5 6">
    <name type="scientific">Kibdelosporangium aridum</name>
    <dbReference type="NCBI Taxonomy" id="2030"/>
    <lineage>
        <taxon>Bacteria</taxon>
        <taxon>Bacillati</taxon>
        <taxon>Actinomycetota</taxon>
        <taxon>Actinomycetes</taxon>
        <taxon>Pseudonocardiales</taxon>
        <taxon>Pseudonocardiaceae</taxon>
        <taxon>Kibdelosporangium</taxon>
    </lineage>
</organism>
<dbReference type="Proteomes" id="UP000192674">
    <property type="component" value="Unassembled WGS sequence"/>
</dbReference>
<evidence type="ECO:0000256" key="3">
    <source>
        <dbReference type="ARBA" id="ARBA00022691"/>
    </source>
</evidence>
<dbReference type="Gene3D" id="2.40.10.240">
    <property type="entry name" value="QueA-like"/>
    <property type="match status" value="1"/>
</dbReference>
<dbReference type="InterPro" id="IPR042119">
    <property type="entry name" value="QueA_dom2"/>
</dbReference>
<proteinExistence type="predicted"/>
<keyword evidence="4" id="KW-0671">Queuosine biosynthesis</keyword>
<keyword evidence="2 5" id="KW-0808">Transferase</keyword>
<dbReference type="Gene3D" id="3.40.1780.10">
    <property type="entry name" value="QueA-like"/>
    <property type="match status" value="1"/>
</dbReference>
<accession>A0A1Y5XEV3</accession>